<evidence type="ECO:0000313" key="9">
    <source>
        <dbReference type="EMBL" id="AOS83420.1"/>
    </source>
</evidence>
<dbReference type="InterPro" id="IPR005195">
    <property type="entry name" value="Glyco_hydro_65_M"/>
</dbReference>
<feature type="binding site" evidence="3">
    <location>
        <begin position="137"/>
        <end position="141"/>
    </location>
    <ligand>
        <name>substrate</name>
    </ligand>
</feature>
<dbReference type="InterPro" id="IPR005196">
    <property type="entry name" value="Glyco_hydro_65_N"/>
</dbReference>
<dbReference type="CDD" id="cd02598">
    <property type="entry name" value="HAD_BPGM"/>
    <property type="match status" value="1"/>
</dbReference>
<reference evidence="9" key="1">
    <citation type="submission" date="2016-09" db="EMBL/GenBank/DDBJ databases">
        <title>Genome sequence of Chlorobaculum limnaeum.</title>
        <authorList>
            <person name="Liu Z."/>
            <person name="Tank M."/>
            <person name="Bryant D.A."/>
        </authorList>
    </citation>
    <scope>NUCLEOTIDE SEQUENCE [LARGE SCALE GENOMIC DNA]</scope>
    <source>
        <strain evidence="9">DSM 1677</strain>
    </source>
</reference>
<dbReference type="Gene3D" id="2.70.98.40">
    <property type="entry name" value="Glycoside hydrolase, family 65, N-terminal domain"/>
    <property type="match status" value="1"/>
</dbReference>
<evidence type="ECO:0000259" key="6">
    <source>
        <dbReference type="Pfam" id="PF03632"/>
    </source>
</evidence>
<dbReference type="InterPro" id="IPR010976">
    <property type="entry name" value="B-phosphoglucomutase_hydrolase"/>
</dbReference>
<proteinExistence type="inferred from homology"/>
<gene>
    <name evidence="9" type="ORF">BIU88_04245</name>
</gene>
<dbReference type="InterPro" id="IPR008928">
    <property type="entry name" value="6-hairpin_glycosidase_sf"/>
</dbReference>
<dbReference type="SFLD" id="SFLDG01129">
    <property type="entry name" value="C1.5:_HAD__Beta-PGM__Phosphata"/>
    <property type="match status" value="1"/>
</dbReference>
<dbReference type="SUPFAM" id="SSF48208">
    <property type="entry name" value="Six-hairpin glycosidases"/>
    <property type="match status" value="1"/>
</dbReference>
<feature type="binding site" evidence="4">
    <location>
        <position position="11"/>
    </location>
    <ligand>
        <name>Mg(2+)</name>
        <dbReference type="ChEBI" id="CHEBI:18420"/>
    </ligand>
</feature>
<dbReference type="Gene3D" id="3.40.50.1000">
    <property type="entry name" value="HAD superfamily/HAD-like"/>
    <property type="match status" value="1"/>
</dbReference>
<dbReference type="InterPro" id="IPR011013">
    <property type="entry name" value="Gal_mutarotase_sf_dom"/>
</dbReference>
<dbReference type="GO" id="GO:0000287">
    <property type="term" value="F:magnesium ion binding"/>
    <property type="evidence" value="ECO:0007669"/>
    <property type="project" value="InterPro"/>
</dbReference>
<feature type="binding site" evidence="3">
    <location>
        <position position="172"/>
    </location>
    <ligand>
        <name>substrate</name>
    </ligand>
</feature>
<evidence type="ECO:0000259" key="8">
    <source>
        <dbReference type="Pfam" id="PF03636"/>
    </source>
</evidence>
<name>A0A1D8CWY0_CHLLM</name>
<feature type="active site" description="Nucleophile" evidence="2">
    <location>
        <position position="11"/>
    </location>
</feature>
<feature type="site" description="Important for catalytic activity and assists the phosphoryl transfer reaction to Asp8 by balancing charge and orienting the reacting groups" evidence="5">
    <location>
        <position position="137"/>
    </location>
</feature>
<dbReference type="Gene3D" id="1.50.10.10">
    <property type="match status" value="1"/>
</dbReference>
<dbReference type="Pfam" id="PF03632">
    <property type="entry name" value="Glyco_hydro_65m"/>
    <property type="match status" value="1"/>
</dbReference>
<feature type="binding site" evidence="3">
    <location>
        <position position="27"/>
    </location>
    <ligand>
        <name>substrate</name>
    </ligand>
</feature>
<comment type="similarity">
    <text evidence="1">Belongs to the HAD-like hydrolase superfamily. CbbY/CbbZ/Gph/YieH family.</text>
</comment>
<feature type="binding site" evidence="4">
    <location>
        <position position="13"/>
    </location>
    <ligand>
        <name>Mg(2+)</name>
        <dbReference type="ChEBI" id="CHEBI:18420"/>
    </ligand>
</feature>
<dbReference type="GO" id="GO:0016757">
    <property type="term" value="F:glycosyltransferase activity"/>
    <property type="evidence" value="ECO:0007669"/>
    <property type="project" value="UniProtKB-ARBA"/>
</dbReference>
<feature type="binding site" evidence="4">
    <location>
        <position position="196"/>
    </location>
    <ligand>
        <name>Mg(2+)</name>
        <dbReference type="ChEBI" id="CHEBI:18420"/>
    </ligand>
</feature>
<dbReference type="Gene3D" id="1.10.150.240">
    <property type="entry name" value="Putative phosphatase, domain 2"/>
    <property type="match status" value="1"/>
</dbReference>
<keyword evidence="4" id="KW-0460">Magnesium</keyword>
<dbReference type="InterPro" id="IPR036412">
    <property type="entry name" value="HAD-like_sf"/>
</dbReference>
<dbReference type="OrthoDB" id="9758855at2"/>
<evidence type="ECO:0000256" key="1">
    <source>
        <dbReference type="ARBA" id="ARBA00006171"/>
    </source>
</evidence>
<dbReference type="Pfam" id="PF00702">
    <property type="entry name" value="Hydrolase"/>
    <property type="match status" value="1"/>
</dbReference>
<keyword evidence="10" id="KW-1185">Reference proteome</keyword>
<dbReference type="STRING" id="274537.BIU88_04245"/>
<organism evidence="9 10">
    <name type="scientific">Chlorobaculum limnaeum</name>
    <dbReference type="NCBI Taxonomy" id="274537"/>
    <lineage>
        <taxon>Bacteria</taxon>
        <taxon>Pseudomonadati</taxon>
        <taxon>Chlorobiota</taxon>
        <taxon>Chlorobiia</taxon>
        <taxon>Chlorobiales</taxon>
        <taxon>Chlorobiaceae</taxon>
        <taxon>Chlorobaculum</taxon>
    </lineage>
</organism>
<evidence type="ECO:0000256" key="4">
    <source>
        <dbReference type="PIRSR" id="PIRSR610972-3"/>
    </source>
</evidence>
<dbReference type="AlphaFoldDB" id="A0A1D8CWY0"/>
<evidence type="ECO:0000313" key="10">
    <source>
        <dbReference type="Proteomes" id="UP000095185"/>
    </source>
</evidence>
<dbReference type="GO" id="GO:0030246">
    <property type="term" value="F:carbohydrate binding"/>
    <property type="evidence" value="ECO:0007669"/>
    <property type="project" value="InterPro"/>
</dbReference>
<keyword evidence="4" id="KW-0479">Metal-binding</keyword>
<sequence length="1057" mass="119832">MSMNFKGVIFDLDGVITGTAKIHSLAWEAMFNSFLQNYAEVNNEPYVPFDPAHDYLKYVDGKPRMEGVKSFLASRDIEIPYGELDDIPEKETVCGLGNRKNSLFTEILIKEGPEVFQSSVDFIKELKARGIRIGIASSSRNCQLILRLARLEELFETRVDGEVSIELKLKGKPNPDIFITAAANLGLEPHDCVVVEDAISGVQAGAKGNFGLVLGIAREIEGIKLKEQGADIVVRDLGEITISEIETWFGEGLEHEGWNLRYDSWSPRDERLRESLVTTGNGYMGVRGAFESGLTSTHHYPGTYIAGLFNKLSSQVHGQTVWNNDMVNAPNWLPIEFRIGNGEFIDPLEQKILSYRQNLDMRHAVMEREMVVQDTLGGITRIRSTRFCSMDNPHIAAIRYTIQPVNYSAEIEIRSTIDGRVQNRGVLRYNTLSTDHLEHVGHGRASEHGPIFLHVRTSNSKNDIVTHARTTLRCGYHGKTVCEGSITSSPRWISEHFRLEVTADRTCSVEKVVSIHTSRDAGHRDPVTAGRETLASAGSFDELLEKHSAAWEKIWQKADMKIEGDRFTQKVLRLHIYHLVSTISPHNVNIDASIAARGLSGEGYRGHYFWDEIYIMPFFIQHLPEMARALLMYRYHRLDAAREYARDNGYHGAMYPWQTADDGREETPTIHYNPKSDAWDPDLSCRQRHVSIAVFYNAWRYVHDTGDTEFLNRYGAEMMFEIARFWASIATFSPETGRYHIEGVMGPDEFHEELPGSGKHGVRDNSYTNIMTAWLLDKALETSRKLDPSVMDNLMEKIGIGHDELMQWRDISGKMNVLIDENGILEQLDGYMGLKELNWEHYKLKYGNIHRMDRILKAENDSPDNYKVAKQADVLMTFYTLAPAEVCAILENLGYHVPDALRFVRENYAFYEPRTSHGSTLSKVVHSIISSYLHDGHETAWSWFVEALKSDIHDTQGGTTPEGIHCGVMAGTIDTVTRYFSGISFQNEMLNIKPNFPPHWRKIETNLSFQGNWYRIALTPESASVTLLESEKTELPAIIGRHSVTLRKGEEVTQALE</sequence>
<dbReference type="Pfam" id="PF03633">
    <property type="entry name" value="Glyco_hydro_65C"/>
    <property type="match status" value="1"/>
</dbReference>
<dbReference type="InterPro" id="IPR023214">
    <property type="entry name" value="HAD_sf"/>
</dbReference>
<dbReference type="InterPro" id="IPR012341">
    <property type="entry name" value="6hp_glycosidase-like_sf"/>
</dbReference>
<feature type="binding site" evidence="3">
    <location>
        <begin position="56"/>
        <end position="64"/>
    </location>
    <ligand>
        <name>substrate</name>
    </ligand>
</feature>
<dbReference type="SUPFAM" id="SSF56784">
    <property type="entry name" value="HAD-like"/>
    <property type="match status" value="1"/>
</dbReference>
<dbReference type="NCBIfam" id="TIGR02009">
    <property type="entry name" value="PGMB-YQAB-SF"/>
    <property type="match status" value="1"/>
</dbReference>
<dbReference type="InterPro" id="IPR010972">
    <property type="entry name" value="Beta-PGM"/>
</dbReference>
<protein>
    <submittedName>
        <fullName evidence="9">Beta-phosphoglucomutase</fullName>
    </submittedName>
</protein>
<dbReference type="SFLD" id="SFLDS00003">
    <property type="entry name" value="Haloacid_Dehalogenase"/>
    <property type="match status" value="1"/>
</dbReference>
<feature type="binding site" evidence="4">
    <location>
        <position position="197"/>
    </location>
    <ligand>
        <name>Mg(2+)</name>
        <dbReference type="ChEBI" id="CHEBI:18420"/>
    </ligand>
</feature>
<dbReference type="Gene3D" id="2.60.420.10">
    <property type="entry name" value="Maltose phosphorylase, domain 3"/>
    <property type="match status" value="1"/>
</dbReference>
<dbReference type="PANTHER" id="PTHR11051:SF8">
    <property type="entry name" value="PROTEIN-GLUCOSYLGALACTOSYLHYDROXYLYSINE GLUCOSIDASE"/>
    <property type="match status" value="1"/>
</dbReference>
<feature type="domain" description="Glycoside hydrolase family 65 central catalytic" evidence="6">
    <location>
        <begin position="573"/>
        <end position="973"/>
    </location>
</feature>
<dbReference type="NCBIfam" id="TIGR01509">
    <property type="entry name" value="HAD-SF-IA-v3"/>
    <property type="match status" value="1"/>
</dbReference>
<dbReference type="GO" id="GO:0004553">
    <property type="term" value="F:hydrolase activity, hydrolyzing O-glycosyl compounds"/>
    <property type="evidence" value="ECO:0007669"/>
    <property type="project" value="TreeGrafter"/>
</dbReference>
<dbReference type="InterPro" id="IPR006439">
    <property type="entry name" value="HAD-SF_hydro_IA"/>
</dbReference>
<feature type="domain" description="Glycoside hydrolase family 65 C-terminal" evidence="7">
    <location>
        <begin position="985"/>
        <end position="1036"/>
    </location>
</feature>
<evidence type="ECO:0000259" key="7">
    <source>
        <dbReference type="Pfam" id="PF03633"/>
    </source>
</evidence>
<accession>A0A1D8CWY0</accession>
<comment type="cofactor">
    <cofactor evidence="4">
        <name>Mg(2+)</name>
        <dbReference type="ChEBI" id="CHEBI:18420"/>
    </cofactor>
    <text evidence="4">Binds 2 magnesium ions per subunit.</text>
</comment>
<evidence type="ECO:0000256" key="5">
    <source>
        <dbReference type="PIRSR" id="PIRSR610972-4"/>
    </source>
</evidence>
<feature type="active site" description="Proton donor/acceptor" evidence="2">
    <location>
        <position position="13"/>
    </location>
</feature>
<dbReference type="PANTHER" id="PTHR11051">
    <property type="entry name" value="GLYCOSYL HYDROLASE-RELATED"/>
    <property type="match status" value="1"/>
</dbReference>
<feature type="site" description="Important for catalytic activity and assists the phosphoryl transfer reaction to Asp8 by balancing charge and orienting the reacting groups" evidence="5">
    <location>
        <position position="172"/>
    </location>
</feature>
<dbReference type="GO" id="GO:0005975">
    <property type="term" value="P:carbohydrate metabolic process"/>
    <property type="evidence" value="ECO:0007669"/>
    <property type="project" value="InterPro"/>
</dbReference>
<dbReference type="SUPFAM" id="SSF74650">
    <property type="entry name" value="Galactose mutarotase-like"/>
    <property type="match status" value="1"/>
</dbReference>
<dbReference type="Proteomes" id="UP000095185">
    <property type="component" value="Chromosome"/>
</dbReference>
<evidence type="ECO:0000256" key="3">
    <source>
        <dbReference type="PIRSR" id="PIRSR610972-2"/>
    </source>
</evidence>
<dbReference type="GO" id="GO:0008801">
    <property type="term" value="F:beta-phosphoglucomutase activity"/>
    <property type="evidence" value="ECO:0007669"/>
    <property type="project" value="InterPro"/>
</dbReference>
<dbReference type="InterPro" id="IPR037018">
    <property type="entry name" value="GH65_N"/>
</dbReference>
<dbReference type="EMBL" id="CP017305">
    <property type="protein sequence ID" value="AOS83420.1"/>
    <property type="molecule type" value="Genomic_DNA"/>
</dbReference>
<feature type="binding site" evidence="3">
    <location>
        <position position="100"/>
    </location>
    <ligand>
        <name>substrate</name>
    </ligand>
</feature>
<feature type="domain" description="Glycoside hydrolase family 65 N-terminal" evidence="8">
    <location>
        <begin position="262"/>
        <end position="519"/>
    </location>
</feature>
<feature type="binding site" evidence="3">
    <location>
        <begin position="11"/>
        <end position="13"/>
    </location>
    <ligand>
        <name>substrate</name>
    </ligand>
</feature>
<dbReference type="InterPro" id="IPR005194">
    <property type="entry name" value="Glyco_hydro_65_C"/>
</dbReference>
<dbReference type="RefSeq" id="WP_069809140.1">
    <property type="nucleotide sequence ID" value="NZ_CP017305.1"/>
</dbReference>
<dbReference type="Pfam" id="PF03636">
    <property type="entry name" value="Glyco_hydro_65N"/>
    <property type="match status" value="1"/>
</dbReference>
<evidence type="ECO:0000256" key="2">
    <source>
        <dbReference type="PIRSR" id="PIRSR610972-1"/>
    </source>
</evidence>
<dbReference type="InterPro" id="IPR023198">
    <property type="entry name" value="PGP-like_dom2"/>
</dbReference>
<dbReference type="KEGG" id="clz:BIU88_04245"/>
<dbReference type="FunFam" id="1.50.10.10:FF:000053">
    <property type="entry name" value="Putative glycosyl hydrolase"/>
    <property type="match status" value="1"/>
</dbReference>